<protein>
    <recommendedName>
        <fullName evidence="4">Cysteine-rich CWC family protein</fullName>
    </recommendedName>
</protein>
<keyword evidence="3" id="KW-1185">Reference proteome</keyword>
<accession>A0ABX9ZUK2</accession>
<name>A0ABX9ZUK2_9BURK</name>
<evidence type="ECO:0008006" key="4">
    <source>
        <dbReference type="Google" id="ProtNLM"/>
    </source>
</evidence>
<evidence type="ECO:0000256" key="1">
    <source>
        <dbReference type="SAM" id="MobiDB-lite"/>
    </source>
</evidence>
<reference evidence="2 3" key="1">
    <citation type="submission" date="2018-12" db="EMBL/GenBank/DDBJ databases">
        <title>Whole genome sequence of a Pandoraea apista isolate from a patient with cystic fibrosis.</title>
        <authorList>
            <person name="Kenna D.T."/>
            <person name="Turton J.F."/>
        </authorList>
    </citation>
    <scope>NUCLEOTIDE SEQUENCE [LARGE SCALE GENOMIC DNA]</scope>
    <source>
        <strain evidence="2 3">Pa13324</strain>
    </source>
</reference>
<proteinExistence type="predicted"/>
<dbReference type="RefSeq" id="WP_107337429.1">
    <property type="nucleotide sequence ID" value="NZ_PYYA01000002.1"/>
</dbReference>
<gene>
    <name evidence="2" type="ORF">EJE83_04430</name>
</gene>
<dbReference type="EMBL" id="RWHX01000004">
    <property type="protein sequence ID" value="RSK85244.1"/>
    <property type="molecule type" value="Genomic_DNA"/>
</dbReference>
<evidence type="ECO:0000313" key="2">
    <source>
        <dbReference type="EMBL" id="RSK85244.1"/>
    </source>
</evidence>
<feature type="region of interest" description="Disordered" evidence="1">
    <location>
        <begin position="95"/>
        <end position="119"/>
    </location>
</feature>
<feature type="region of interest" description="Disordered" evidence="1">
    <location>
        <begin position="1"/>
        <end position="23"/>
    </location>
</feature>
<feature type="compositionally biased region" description="Basic and acidic residues" evidence="1">
    <location>
        <begin position="1"/>
        <end position="16"/>
    </location>
</feature>
<comment type="caution">
    <text evidence="2">The sequence shown here is derived from an EMBL/GenBank/DDBJ whole genome shotgun (WGS) entry which is preliminary data.</text>
</comment>
<evidence type="ECO:0000313" key="3">
    <source>
        <dbReference type="Proteomes" id="UP000270216"/>
    </source>
</evidence>
<organism evidence="2 3">
    <name type="scientific">Pandoraea apista</name>
    <dbReference type="NCBI Taxonomy" id="93218"/>
    <lineage>
        <taxon>Bacteria</taxon>
        <taxon>Pseudomonadati</taxon>
        <taxon>Pseudomonadota</taxon>
        <taxon>Betaproteobacteria</taxon>
        <taxon>Burkholderiales</taxon>
        <taxon>Burkholderiaceae</taxon>
        <taxon>Pandoraea</taxon>
    </lineage>
</organism>
<dbReference type="Proteomes" id="UP000270216">
    <property type="component" value="Unassembled WGS sequence"/>
</dbReference>
<sequence>MATLRHVPDGNRKSGDFRPLSGTQSRVRITPFTYSWTPFSGRFLPHRRSPPDFGASTARLWPANDSVRAVAVAQLAVAGVPAEHWHRRGAVSHDVVSMTDPNPTKPAGVAPDPDPDPDPSRCPKCGAVVTCGALACADNAGDIRCWCLDWPRLPASARLGGGSCLCPDCLRAALAGAGVAIDGTAADPR</sequence>